<dbReference type="InterPro" id="IPR050808">
    <property type="entry name" value="Phage_Integrase"/>
</dbReference>
<dbReference type="GO" id="GO:0003677">
    <property type="term" value="F:DNA binding"/>
    <property type="evidence" value="ECO:0007669"/>
    <property type="project" value="UniProtKB-UniRule"/>
</dbReference>
<keyword evidence="3 5" id="KW-0238">DNA-binding</keyword>
<dbReference type="PROSITE" id="PS51898">
    <property type="entry name" value="TYR_RECOMBINASE"/>
    <property type="match status" value="1"/>
</dbReference>
<dbReference type="InterPro" id="IPR002104">
    <property type="entry name" value="Integrase_catalytic"/>
</dbReference>
<protein>
    <submittedName>
        <fullName evidence="9">Site-specific recombinase XerD</fullName>
    </submittedName>
</protein>
<accession>A0AAC9LCE5</accession>
<dbReference type="GO" id="GO:0015074">
    <property type="term" value="P:DNA integration"/>
    <property type="evidence" value="ECO:0007669"/>
    <property type="project" value="UniProtKB-KW"/>
</dbReference>
<evidence type="ECO:0000313" key="9">
    <source>
        <dbReference type="EMBL" id="APU15238.1"/>
    </source>
</evidence>
<dbReference type="EMBL" id="CP016076">
    <property type="protein sequence ID" value="APU15238.1"/>
    <property type="molecule type" value="Genomic_DNA"/>
</dbReference>
<evidence type="ECO:0000313" key="10">
    <source>
        <dbReference type="Proteomes" id="UP000185511"/>
    </source>
</evidence>
<feature type="domain" description="Core-binding (CB)" evidence="8">
    <location>
        <begin position="59"/>
        <end position="138"/>
    </location>
</feature>
<feature type="region of interest" description="Disordered" evidence="6">
    <location>
        <begin position="471"/>
        <end position="507"/>
    </location>
</feature>
<evidence type="ECO:0000259" key="7">
    <source>
        <dbReference type="PROSITE" id="PS51898"/>
    </source>
</evidence>
<evidence type="ECO:0000256" key="1">
    <source>
        <dbReference type="ARBA" id="ARBA00008857"/>
    </source>
</evidence>
<keyword evidence="4" id="KW-0233">DNA recombination</keyword>
<comment type="similarity">
    <text evidence="1">Belongs to the 'phage' integrase family.</text>
</comment>
<dbReference type="Pfam" id="PF00589">
    <property type="entry name" value="Phage_integrase"/>
    <property type="match status" value="1"/>
</dbReference>
<dbReference type="Gene3D" id="1.10.150.130">
    <property type="match status" value="1"/>
</dbReference>
<name>A0AAC9LCE5_9PSEU</name>
<evidence type="ECO:0000259" key="8">
    <source>
        <dbReference type="PROSITE" id="PS51900"/>
    </source>
</evidence>
<evidence type="ECO:0000256" key="6">
    <source>
        <dbReference type="SAM" id="MobiDB-lite"/>
    </source>
</evidence>
<organism evidence="9 10">
    <name type="scientific">Actinoalloteichus fjordicus</name>
    <dbReference type="NCBI Taxonomy" id="1612552"/>
    <lineage>
        <taxon>Bacteria</taxon>
        <taxon>Bacillati</taxon>
        <taxon>Actinomycetota</taxon>
        <taxon>Actinomycetes</taxon>
        <taxon>Pseudonocardiales</taxon>
        <taxon>Pseudonocardiaceae</taxon>
        <taxon>Actinoalloteichus</taxon>
    </lineage>
</organism>
<dbReference type="RefSeq" id="WP_075764708.1">
    <property type="nucleotide sequence ID" value="NZ_CP016076.1"/>
</dbReference>
<dbReference type="InterPro" id="IPR044068">
    <property type="entry name" value="CB"/>
</dbReference>
<feature type="compositionally biased region" description="Basic and acidic residues" evidence="6">
    <location>
        <begin position="434"/>
        <end position="443"/>
    </location>
</feature>
<dbReference type="PANTHER" id="PTHR30629">
    <property type="entry name" value="PROPHAGE INTEGRASE"/>
    <property type="match status" value="1"/>
</dbReference>
<dbReference type="Proteomes" id="UP000185511">
    <property type="component" value="Chromosome"/>
</dbReference>
<dbReference type="InterPro" id="IPR013762">
    <property type="entry name" value="Integrase-like_cat_sf"/>
</dbReference>
<gene>
    <name evidence="9" type="ORF">UA74_15940</name>
</gene>
<feature type="region of interest" description="Disordered" evidence="6">
    <location>
        <begin position="149"/>
        <end position="168"/>
    </location>
</feature>
<evidence type="ECO:0000256" key="3">
    <source>
        <dbReference type="ARBA" id="ARBA00023125"/>
    </source>
</evidence>
<evidence type="ECO:0000256" key="5">
    <source>
        <dbReference type="PROSITE-ProRule" id="PRU01248"/>
    </source>
</evidence>
<dbReference type="PROSITE" id="PS51900">
    <property type="entry name" value="CB"/>
    <property type="match status" value="1"/>
</dbReference>
<feature type="compositionally biased region" description="Basic residues" evidence="6">
    <location>
        <begin position="149"/>
        <end position="159"/>
    </location>
</feature>
<keyword evidence="2" id="KW-0229">DNA integration</keyword>
<dbReference type="Gene3D" id="1.10.443.10">
    <property type="entry name" value="Intergrase catalytic core"/>
    <property type="match status" value="1"/>
</dbReference>
<dbReference type="KEGG" id="acad:UA74_15940"/>
<evidence type="ECO:0000256" key="4">
    <source>
        <dbReference type="ARBA" id="ARBA00023172"/>
    </source>
</evidence>
<dbReference type="InterPro" id="IPR011010">
    <property type="entry name" value="DNA_brk_join_enz"/>
</dbReference>
<feature type="region of interest" description="Disordered" evidence="6">
    <location>
        <begin position="376"/>
        <end position="458"/>
    </location>
</feature>
<dbReference type="InterPro" id="IPR010998">
    <property type="entry name" value="Integrase_recombinase_N"/>
</dbReference>
<dbReference type="PANTHER" id="PTHR30629:SF2">
    <property type="entry name" value="PROPHAGE INTEGRASE INTS-RELATED"/>
    <property type="match status" value="1"/>
</dbReference>
<reference evidence="10" key="1">
    <citation type="submission" date="2016-06" db="EMBL/GenBank/DDBJ databases">
        <title>Complete genome sequence of Actinoalloteichus fjordicus DSM 46855 (=ADI127-17), type strain of the new species Actinoalloteichus fjordicus.</title>
        <authorList>
            <person name="Ruckert C."/>
            <person name="Nouioui I."/>
            <person name="Willmese J."/>
            <person name="van Wezel G."/>
            <person name="Klenk H.-P."/>
            <person name="Kalinowski J."/>
            <person name="Zotchev S.B."/>
        </authorList>
    </citation>
    <scope>NUCLEOTIDE SEQUENCE [LARGE SCALE GENOMIC DNA]</scope>
    <source>
        <strain evidence="10">ADI127-7</strain>
    </source>
</reference>
<sequence length="589" mass="66657">MAWTEKIGAHSWRVRYPTDDGRIGSLSGFASRKAAEDYVQEAEADRRRGTWLDPKAAKTTMAHWAASWIETLDVEARTEVNYLGRIHNHILPRWRTTALGDITTVAISLWIKQLRARYAPSTVAGIRTVFSMMLDDAVDERLIAANPARRRTHRGRRRDHSTTPVERPWATPEQVVRIAEQAAMLGGHRDWVLTVTAAWTGARWGEMTGLHRTNTHLDDGCILIDPDTGCLHESTHGLWLGPTKTPASARAITLPPFLIELLRRHLDGHDGDLVFTSPRGRPLRRSDFDRRVFRPAVDGNLRLPHPVVRTHPVRPGLTFHGLRHSHKTWMIADGVPEIAQARRLGHHLDNRIIEAYSHVAPEVEQRLLRHLEHRWHHAQTDGSREPATPTAPEPPTAKRHNSVGCTPIIDAITPTPGRTQRHRARTISRCPRPITDRGDREINPPENLHPYPLNRSGRSRQLITEDRHHNTKTLLNWTNIPDQEGSSDGGAEGTRTPDPHTASSSDGAAWCGRVSVERRCACTRAPVLLQKNWCERGSTLGRHVRLHLEFPPRPSGRRPDARLPRKAHHPRPDRGRGNWNRYVPGDHDQ</sequence>
<feature type="compositionally biased region" description="Polar residues" evidence="6">
    <location>
        <begin position="472"/>
        <end position="486"/>
    </location>
</feature>
<dbReference type="AlphaFoldDB" id="A0AAC9LCE5"/>
<keyword evidence="10" id="KW-1185">Reference proteome</keyword>
<dbReference type="GO" id="GO:0006310">
    <property type="term" value="P:DNA recombination"/>
    <property type="evidence" value="ECO:0007669"/>
    <property type="project" value="UniProtKB-KW"/>
</dbReference>
<dbReference type="SUPFAM" id="SSF56349">
    <property type="entry name" value="DNA breaking-rejoining enzymes"/>
    <property type="match status" value="1"/>
</dbReference>
<feature type="region of interest" description="Disordered" evidence="6">
    <location>
        <begin position="546"/>
        <end position="589"/>
    </location>
</feature>
<proteinExistence type="inferred from homology"/>
<feature type="domain" description="Tyr recombinase" evidence="7">
    <location>
        <begin position="165"/>
        <end position="369"/>
    </location>
</feature>
<evidence type="ECO:0000256" key="2">
    <source>
        <dbReference type="ARBA" id="ARBA00022908"/>
    </source>
</evidence>